<feature type="transmembrane region" description="Helical" evidence="1">
    <location>
        <begin position="50"/>
        <end position="74"/>
    </location>
</feature>
<gene>
    <name evidence="2" type="ORF">UT78_C0011G0015</name>
</gene>
<dbReference type="InterPro" id="IPR007211">
    <property type="entry name" value="DUF378"/>
</dbReference>
<dbReference type="Pfam" id="PF04070">
    <property type="entry name" value="DUF378"/>
    <property type="match status" value="1"/>
</dbReference>
<sequence>MKIGLSKSKYMHNAKCCGWGHKLAKILLVIGGLNWGLVGVGMLLSSNWNVINLLLGSIPTLEAIVYILVGVVAIMKLFNCKCKTCAVGNSSGANPGTDQNM</sequence>
<dbReference type="PANTHER" id="PTHR37304:SF1">
    <property type="entry name" value="MEMBRANE PROTEIN"/>
    <property type="match status" value="1"/>
</dbReference>
<evidence type="ECO:0000313" key="2">
    <source>
        <dbReference type="EMBL" id="KKR42974.1"/>
    </source>
</evidence>
<accession>A0A0G0QR98</accession>
<organism evidence="2 3">
    <name type="scientific">Candidatus Nomurabacteria bacterium GW2011_GWF2_40_12</name>
    <dbReference type="NCBI Taxonomy" id="1618776"/>
    <lineage>
        <taxon>Bacteria</taxon>
        <taxon>Candidatus Nomuraibacteriota</taxon>
    </lineage>
</organism>
<protein>
    <recommendedName>
        <fullName evidence="4">DUF378 domain-containing protein</fullName>
    </recommendedName>
</protein>
<feature type="transmembrane region" description="Helical" evidence="1">
    <location>
        <begin position="23"/>
        <end position="44"/>
    </location>
</feature>
<dbReference type="EMBL" id="LBYC01000011">
    <property type="protein sequence ID" value="KKR42974.1"/>
    <property type="molecule type" value="Genomic_DNA"/>
</dbReference>
<dbReference type="AlphaFoldDB" id="A0A0G0QR98"/>
<keyword evidence="1" id="KW-0472">Membrane</keyword>
<dbReference type="PANTHER" id="PTHR37304">
    <property type="entry name" value="MEMBRANE PROTEIN-RELATED"/>
    <property type="match status" value="1"/>
</dbReference>
<comment type="caution">
    <text evidence="2">The sequence shown here is derived from an EMBL/GenBank/DDBJ whole genome shotgun (WGS) entry which is preliminary data.</text>
</comment>
<proteinExistence type="predicted"/>
<reference evidence="2 3" key="1">
    <citation type="journal article" date="2015" name="Nature">
        <title>rRNA introns, odd ribosomes, and small enigmatic genomes across a large radiation of phyla.</title>
        <authorList>
            <person name="Brown C.T."/>
            <person name="Hug L.A."/>
            <person name="Thomas B.C."/>
            <person name="Sharon I."/>
            <person name="Castelle C.J."/>
            <person name="Singh A."/>
            <person name="Wilkins M.J."/>
            <person name="Williams K.H."/>
            <person name="Banfield J.F."/>
        </authorList>
    </citation>
    <scope>NUCLEOTIDE SEQUENCE [LARGE SCALE GENOMIC DNA]</scope>
</reference>
<keyword evidence="1" id="KW-0812">Transmembrane</keyword>
<evidence type="ECO:0000256" key="1">
    <source>
        <dbReference type="SAM" id="Phobius"/>
    </source>
</evidence>
<keyword evidence="1" id="KW-1133">Transmembrane helix</keyword>
<evidence type="ECO:0000313" key="3">
    <source>
        <dbReference type="Proteomes" id="UP000034301"/>
    </source>
</evidence>
<name>A0A0G0QR98_9BACT</name>
<dbReference type="Proteomes" id="UP000034301">
    <property type="component" value="Unassembled WGS sequence"/>
</dbReference>
<evidence type="ECO:0008006" key="4">
    <source>
        <dbReference type="Google" id="ProtNLM"/>
    </source>
</evidence>